<organism evidence="2 3">
    <name type="scientific">Parnassius mnemosyne</name>
    <name type="common">clouded apollo</name>
    <dbReference type="NCBI Taxonomy" id="213953"/>
    <lineage>
        <taxon>Eukaryota</taxon>
        <taxon>Metazoa</taxon>
        <taxon>Ecdysozoa</taxon>
        <taxon>Arthropoda</taxon>
        <taxon>Hexapoda</taxon>
        <taxon>Insecta</taxon>
        <taxon>Pterygota</taxon>
        <taxon>Neoptera</taxon>
        <taxon>Endopterygota</taxon>
        <taxon>Lepidoptera</taxon>
        <taxon>Glossata</taxon>
        <taxon>Ditrysia</taxon>
        <taxon>Papilionoidea</taxon>
        <taxon>Papilionidae</taxon>
        <taxon>Parnassiinae</taxon>
        <taxon>Parnassini</taxon>
        <taxon>Parnassius</taxon>
        <taxon>Driopa</taxon>
    </lineage>
</organism>
<protein>
    <recommendedName>
        <fullName evidence="1">Enhancer of mRNA-decapping protein 4 C-terminal domain-containing protein</fullName>
    </recommendedName>
</protein>
<accession>A0AAV1MBB5</accession>
<dbReference type="EMBL" id="CAVLGL010000148">
    <property type="protein sequence ID" value="CAK1603589.1"/>
    <property type="molecule type" value="Genomic_DNA"/>
</dbReference>
<dbReference type="Pfam" id="PF21289">
    <property type="entry name" value="EDC4_C"/>
    <property type="match status" value="1"/>
</dbReference>
<dbReference type="Proteomes" id="UP001314205">
    <property type="component" value="Unassembled WGS sequence"/>
</dbReference>
<sequence length="104" mass="11944">MDYAKKPARLFFSDEQFCWTNFNLEISECVYCIVLAPITVYRYLEEAIMNLDTSNPVTREHLPVVVRELQKQITAYLAANPGHALTRQFRMLLMAADSLVKSAV</sequence>
<proteinExistence type="predicted"/>
<dbReference type="InterPro" id="IPR049404">
    <property type="entry name" value="EDC4_C"/>
</dbReference>
<evidence type="ECO:0000313" key="2">
    <source>
        <dbReference type="EMBL" id="CAK1603589.1"/>
    </source>
</evidence>
<keyword evidence="3" id="KW-1185">Reference proteome</keyword>
<dbReference type="Gene3D" id="1.10.220.100">
    <property type="entry name" value="conserved c-terminal region of ge- 1"/>
    <property type="match status" value="1"/>
</dbReference>
<evidence type="ECO:0000313" key="3">
    <source>
        <dbReference type="Proteomes" id="UP001314205"/>
    </source>
</evidence>
<gene>
    <name evidence="2" type="ORF">PARMNEM_LOCUS21933</name>
</gene>
<evidence type="ECO:0000259" key="1">
    <source>
        <dbReference type="Pfam" id="PF21289"/>
    </source>
</evidence>
<dbReference type="AlphaFoldDB" id="A0AAV1MBB5"/>
<name>A0AAV1MBB5_9NEOP</name>
<dbReference type="InterPro" id="IPR044938">
    <property type="entry name" value="EDC4_C_sf"/>
</dbReference>
<feature type="domain" description="Enhancer of mRNA-decapping protein 4 C-terminal" evidence="1">
    <location>
        <begin position="41"/>
        <end position="92"/>
    </location>
</feature>
<comment type="caution">
    <text evidence="2">The sequence shown here is derived from an EMBL/GenBank/DDBJ whole genome shotgun (WGS) entry which is preliminary data.</text>
</comment>
<reference evidence="2 3" key="1">
    <citation type="submission" date="2023-11" db="EMBL/GenBank/DDBJ databases">
        <authorList>
            <person name="Hedman E."/>
            <person name="Englund M."/>
            <person name="Stromberg M."/>
            <person name="Nyberg Akerstrom W."/>
            <person name="Nylinder S."/>
            <person name="Jareborg N."/>
            <person name="Kallberg Y."/>
            <person name="Kronander E."/>
        </authorList>
    </citation>
    <scope>NUCLEOTIDE SEQUENCE [LARGE SCALE GENOMIC DNA]</scope>
</reference>